<evidence type="ECO:0000313" key="3">
    <source>
        <dbReference type="Proteomes" id="UP000030762"/>
    </source>
</evidence>
<reference evidence="2 3" key="1">
    <citation type="submission" date="2012-04" db="EMBL/GenBank/DDBJ databases">
        <title>The Genome Sequence of Saprolegnia declina VS20.</title>
        <authorList>
            <consortium name="The Broad Institute Genome Sequencing Platform"/>
            <person name="Russ C."/>
            <person name="Nusbaum C."/>
            <person name="Tyler B."/>
            <person name="van West P."/>
            <person name="Dieguez-Uribeondo J."/>
            <person name="de Bruijn I."/>
            <person name="Tripathy S."/>
            <person name="Jiang R."/>
            <person name="Young S.K."/>
            <person name="Zeng Q."/>
            <person name="Gargeya S."/>
            <person name="Fitzgerald M."/>
            <person name="Haas B."/>
            <person name="Abouelleil A."/>
            <person name="Alvarado L."/>
            <person name="Arachchi H.M."/>
            <person name="Berlin A."/>
            <person name="Chapman S.B."/>
            <person name="Goldberg J."/>
            <person name="Griggs A."/>
            <person name="Gujja S."/>
            <person name="Hansen M."/>
            <person name="Howarth C."/>
            <person name="Imamovic A."/>
            <person name="Larimer J."/>
            <person name="McCowen C."/>
            <person name="Montmayeur A."/>
            <person name="Murphy C."/>
            <person name="Neiman D."/>
            <person name="Pearson M."/>
            <person name="Priest M."/>
            <person name="Roberts A."/>
            <person name="Saif S."/>
            <person name="Shea T."/>
            <person name="Sisk P."/>
            <person name="Sykes S."/>
            <person name="Wortman J."/>
            <person name="Nusbaum C."/>
            <person name="Birren B."/>
        </authorList>
    </citation>
    <scope>NUCLEOTIDE SEQUENCE [LARGE SCALE GENOMIC DNA]</scope>
    <source>
        <strain evidence="2 3">VS20</strain>
    </source>
</reference>
<proteinExistence type="predicted"/>
<feature type="compositionally biased region" description="Low complexity" evidence="1">
    <location>
        <begin position="8"/>
        <end position="28"/>
    </location>
</feature>
<dbReference type="EMBL" id="JH767234">
    <property type="protein sequence ID" value="EQC26313.1"/>
    <property type="molecule type" value="Genomic_DNA"/>
</dbReference>
<evidence type="ECO:0000256" key="1">
    <source>
        <dbReference type="SAM" id="MobiDB-lite"/>
    </source>
</evidence>
<dbReference type="RefSeq" id="XP_008620206.1">
    <property type="nucleotide sequence ID" value="XM_008621984.1"/>
</dbReference>
<gene>
    <name evidence="2" type="ORF">SDRG_15802</name>
</gene>
<keyword evidence="3" id="KW-1185">Reference proteome</keyword>
<feature type="region of interest" description="Disordered" evidence="1">
    <location>
        <begin position="1"/>
        <end position="28"/>
    </location>
</feature>
<dbReference type="Proteomes" id="UP000030762">
    <property type="component" value="Unassembled WGS sequence"/>
</dbReference>
<dbReference type="GeneID" id="19956529"/>
<organism evidence="2 3">
    <name type="scientific">Saprolegnia diclina (strain VS20)</name>
    <dbReference type="NCBI Taxonomy" id="1156394"/>
    <lineage>
        <taxon>Eukaryota</taxon>
        <taxon>Sar</taxon>
        <taxon>Stramenopiles</taxon>
        <taxon>Oomycota</taxon>
        <taxon>Saprolegniomycetes</taxon>
        <taxon>Saprolegniales</taxon>
        <taxon>Saprolegniaceae</taxon>
        <taxon>Saprolegnia</taxon>
    </lineage>
</organism>
<sequence length="125" mass="13181">MAPPLKHSVSSSSSSSMSSSSSRTMSSSVPCSVCKTRYAISAERCSKCNEMLPDASAKLTLLLKRAKVANANGFSVDVSIECGCEAIYAMTDATCTDPDCGDDLPDDAEKLRILARRLDMATGAM</sequence>
<dbReference type="OrthoDB" id="10459093at2759"/>
<dbReference type="InParanoid" id="T0R2R0"/>
<protein>
    <submittedName>
        <fullName evidence="2">Uncharacterized protein</fullName>
    </submittedName>
</protein>
<accession>T0R2R0</accession>
<dbReference type="VEuPathDB" id="FungiDB:SDRG_15802"/>
<name>T0R2R0_SAPDV</name>
<dbReference type="AlphaFoldDB" id="T0R2R0"/>
<evidence type="ECO:0000313" key="2">
    <source>
        <dbReference type="EMBL" id="EQC26313.1"/>
    </source>
</evidence>